<feature type="compositionally biased region" description="Pro residues" evidence="12">
    <location>
        <begin position="295"/>
        <end position="335"/>
    </location>
</feature>
<dbReference type="GO" id="GO:0008270">
    <property type="term" value="F:zinc ion binding"/>
    <property type="evidence" value="ECO:0007669"/>
    <property type="project" value="UniProtKB-KW"/>
</dbReference>
<evidence type="ECO:0000256" key="9">
    <source>
        <dbReference type="ARBA" id="ARBA00023163"/>
    </source>
</evidence>
<keyword evidence="5 11" id="KW-0863">Zinc-finger</keyword>
<comment type="subcellular location">
    <subcellularLocation>
        <location evidence="1">Nucleus</location>
    </subcellularLocation>
</comment>
<dbReference type="PROSITE" id="PS00028">
    <property type="entry name" value="ZINC_FINGER_C2H2_1"/>
    <property type="match status" value="3"/>
</dbReference>
<feature type="domain" description="C2H2-type" evidence="13">
    <location>
        <begin position="228"/>
        <end position="255"/>
    </location>
</feature>
<keyword evidence="3" id="KW-0479">Metal-binding</keyword>
<sequence length="345" mass="38219">MNNIASSCQDLLDTRSLSLATDMALPAEGCAGPPPYYCEIKQEVDAPHPKIYAREGNDPFSVRVEDGTGSGTLPPGPAKQYYKEEKDGGPGAVCKMEGEESEEDLDSQGSYNREQIIVECVTCGKGFKKLWSLHEHNKIVHGYAEKKFSCEICEKKFYTMAHVRKHMVAHTKDMPFTCETCGKSFKRSMSLKVHSLQHSGEKPFRCEVRLLLPGPGPGENPWEREKPFICEICGKSFTSRPNMKRHRRTHTGEKPYPCDVCGQRFRFSNMLKAHKEKCFRVSNPLASDTAVPQPASSPAPLPPGPGVSPLPLPLLHPLPQTLPPPPHLPPPPPLFPAGRINSNNN</sequence>
<dbReference type="GO" id="GO:0005634">
    <property type="term" value="C:nucleus"/>
    <property type="evidence" value="ECO:0007669"/>
    <property type="project" value="UniProtKB-SubCell"/>
</dbReference>
<reference evidence="14" key="1">
    <citation type="submission" date="2025-08" db="UniProtKB">
        <authorList>
            <consortium name="Ensembl"/>
        </authorList>
    </citation>
    <scope>IDENTIFICATION</scope>
</reference>
<evidence type="ECO:0000256" key="7">
    <source>
        <dbReference type="ARBA" id="ARBA00023015"/>
    </source>
</evidence>
<keyword evidence="9" id="KW-0804">Transcription</keyword>
<comment type="similarity">
    <text evidence="2">Belongs to the krueppel C2H2-type zinc-finger protein family.</text>
</comment>
<keyword evidence="6" id="KW-0862">Zinc</keyword>
<dbReference type="Gene3D" id="3.30.160.60">
    <property type="entry name" value="Classic Zinc Finger"/>
    <property type="match status" value="4"/>
</dbReference>
<evidence type="ECO:0000256" key="5">
    <source>
        <dbReference type="ARBA" id="ARBA00022771"/>
    </source>
</evidence>
<dbReference type="PANTHER" id="PTHR24394">
    <property type="entry name" value="ZINC FINGER PROTEIN"/>
    <property type="match status" value="1"/>
</dbReference>
<reference evidence="14" key="2">
    <citation type="submission" date="2025-09" db="UniProtKB">
        <authorList>
            <consortium name="Ensembl"/>
        </authorList>
    </citation>
    <scope>IDENTIFICATION</scope>
</reference>
<evidence type="ECO:0000256" key="4">
    <source>
        <dbReference type="ARBA" id="ARBA00022737"/>
    </source>
</evidence>
<proteinExistence type="inferred from homology"/>
<dbReference type="FunFam" id="3.30.160.60:FF:000900">
    <property type="entry name" value="Zinc finger and BTB domain containing 47"/>
    <property type="match status" value="1"/>
</dbReference>
<evidence type="ECO:0000313" key="14">
    <source>
        <dbReference type="Ensembl" id="ENSCRFP00000003201.1"/>
    </source>
</evidence>
<dbReference type="SMART" id="SM00355">
    <property type="entry name" value="ZnF_C2H2"/>
    <property type="match status" value="5"/>
</dbReference>
<dbReference type="SUPFAM" id="SSF57667">
    <property type="entry name" value="beta-beta-alpha zinc fingers"/>
    <property type="match status" value="3"/>
</dbReference>
<feature type="domain" description="C2H2-type" evidence="13">
    <location>
        <begin position="148"/>
        <end position="175"/>
    </location>
</feature>
<evidence type="ECO:0000256" key="6">
    <source>
        <dbReference type="ARBA" id="ARBA00022833"/>
    </source>
</evidence>
<evidence type="ECO:0000259" key="13">
    <source>
        <dbReference type="PROSITE" id="PS50157"/>
    </source>
</evidence>
<evidence type="ECO:0000256" key="8">
    <source>
        <dbReference type="ARBA" id="ARBA00023125"/>
    </source>
</evidence>
<dbReference type="Ensembl" id="ENSCRFT00000003330.1">
    <property type="protein sequence ID" value="ENSCRFP00000003201.1"/>
    <property type="gene ID" value="ENSCRFG00000002614.1"/>
</dbReference>
<evidence type="ECO:0000256" key="3">
    <source>
        <dbReference type="ARBA" id="ARBA00022723"/>
    </source>
</evidence>
<keyword evidence="7" id="KW-0805">Transcription regulation</keyword>
<dbReference type="InterPro" id="IPR013087">
    <property type="entry name" value="Znf_C2H2_type"/>
</dbReference>
<evidence type="ECO:0000256" key="12">
    <source>
        <dbReference type="SAM" id="MobiDB-lite"/>
    </source>
</evidence>
<feature type="region of interest" description="Disordered" evidence="12">
    <location>
        <begin position="54"/>
        <end position="91"/>
    </location>
</feature>
<keyword evidence="8" id="KW-0238">DNA-binding</keyword>
<evidence type="ECO:0000256" key="10">
    <source>
        <dbReference type="ARBA" id="ARBA00023242"/>
    </source>
</evidence>
<organism evidence="14 15">
    <name type="scientific">Cyanoderma ruficeps</name>
    <name type="common">rufous-capped babbler</name>
    <dbReference type="NCBI Taxonomy" id="181631"/>
    <lineage>
        <taxon>Eukaryota</taxon>
        <taxon>Metazoa</taxon>
        <taxon>Chordata</taxon>
        <taxon>Craniata</taxon>
        <taxon>Vertebrata</taxon>
        <taxon>Euteleostomi</taxon>
        <taxon>Archelosauria</taxon>
        <taxon>Archosauria</taxon>
        <taxon>Dinosauria</taxon>
        <taxon>Saurischia</taxon>
        <taxon>Theropoda</taxon>
        <taxon>Coelurosauria</taxon>
        <taxon>Aves</taxon>
        <taxon>Neognathae</taxon>
        <taxon>Neoaves</taxon>
        <taxon>Telluraves</taxon>
        <taxon>Australaves</taxon>
        <taxon>Passeriformes</taxon>
        <taxon>Sylvioidea</taxon>
        <taxon>Timaliidae</taxon>
        <taxon>Cyanoderma</taxon>
    </lineage>
</organism>
<keyword evidence="4" id="KW-0677">Repeat</keyword>
<dbReference type="FunFam" id="3.30.160.60:FF:000166">
    <property type="entry name" value="Zinc finger and BTB domain-containing 49"/>
    <property type="match status" value="1"/>
</dbReference>
<keyword evidence="10" id="KW-0539">Nucleus</keyword>
<dbReference type="FunFam" id="3.30.160.60:FF:001300">
    <property type="entry name" value="Zinc finger and BTB domain-containing protein 47"/>
    <property type="match status" value="1"/>
</dbReference>
<dbReference type="GO" id="GO:0000981">
    <property type="term" value="F:DNA-binding transcription factor activity, RNA polymerase II-specific"/>
    <property type="evidence" value="ECO:0007669"/>
    <property type="project" value="TreeGrafter"/>
</dbReference>
<dbReference type="InterPro" id="IPR036236">
    <property type="entry name" value="Znf_C2H2_sf"/>
</dbReference>
<evidence type="ECO:0000313" key="15">
    <source>
        <dbReference type="Proteomes" id="UP000694396"/>
    </source>
</evidence>
<evidence type="ECO:0000256" key="2">
    <source>
        <dbReference type="ARBA" id="ARBA00006991"/>
    </source>
</evidence>
<keyword evidence="15" id="KW-1185">Reference proteome</keyword>
<feature type="domain" description="C2H2-type" evidence="13">
    <location>
        <begin position="256"/>
        <end position="284"/>
    </location>
</feature>
<dbReference type="Pfam" id="PF00096">
    <property type="entry name" value="zf-C2H2"/>
    <property type="match status" value="4"/>
</dbReference>
<dbReference type="AlphaFoldDB" id="A0A8C3NUR3"/>
<evidence type="ECO:0000256" key="1">
    <source>
        <dbReference type="ARBA" id="ARBA00004123"/>
    </source>
</evidence>
<dbReference type="PROSITE" id="PS50157">
    <property type="entry name" value="ZINC_FINGER_C2H2_2"/>
    <property type="match status" value="5"/>
</dbReference>
<dbReference type="Proteomes" id="UP000694396">
    <property type="component" value="Unplaced"/>
</dbReference>
<feature type="region of interest" description="Disordered" evidence="12">
    <location>
        <begin position="287"/>
        <end position="345"/>
    </location>
</feature>
<name>A0A8C3NUR3_9PASS</name>
<feature type="domain" description="C2H2-type" evidence="13">
    <location>
        <begin position="176"/>
        <end position="203"/>
    </location>
</feature>
<evidence type="ECO:0000256" key="11">
    <source>
        <dbReference type="PROSITE-ProRule" id="PRU00042"/>
    </source>
</evidence>
<feature type="domain" description="C2H2-type" evidence="13">
    <location>
        <begin position="118"/>
        <end position="146"/>
    </location>
</feature>
<dbReference type="PANTHER" id="PTHR24394:SF42">
    <property type="entry name" value="ZINC FINGER AND BTB DOMAIN CONTAINING 1"/>
    <property type="match status" value="1"/>
</dbReference>
<accession>A0A8C3NUR3</accession>
<dbReference type="FunFam" id="3.30.160.60:FF:000312">
    <property type="entry name" value="Zinc finger and BTB domain-containing 47"/>
    <property type="match status" value="1"/>
</dbReference>
<protein>
    <submittedName>
        <fullName evidence="14">Zinc finger and BTB domain containing 47</fullName>
    </submittedName>
</protein>
<dbReference type="GO" id="GO:0003677">
    <property type="term" value="F:DNA binding"/>
    <property type="evidence" value="ECO:0007669"/>
    <property type="project" value="UniProtKB-KW"/>
</dbReference>